<comment type="similarity">
    <text evidence="1">Belongs to the pseudouridine synthase RluA family.</text>
</comment>
<dbReference type="AlphaFoldDB" id="A0A1E7EPP7"/>
<organism evidence="3 4">
    <name type="scientific">Fragilariopsis cylindrus CCMP1102</name>
    <dbReference type="NCBI Taxonomy" id="635003"/>
    <lineage>
        <taxon>Eukaryota</taxon>
        <taxon>Sar</taxon>
        <taxon>Stramenopiles</taxon>
        <taxon>Ochrophyta</taxon>
        <taxon>Bacillariophyta</taxon>
        <taxon>Bacillariophyceae</taxon>
        <taxon>Bacillariophycidae</taxon>
        <taxon>Bacillariales</taxon>
        <taxon>Bacillariaceae</taxon>
        <taxon>Fragilariopsis</taxon>
    </lineage>
</organism>
<dbReference type="GO" id="GO:0009982">
    <property type="term" value="F:pseudouridine synthase activity"/>
    <property type="evidence" value="ECO:0007669"/>
    <property type="project" value="InterPro"/>
</dbReference>
<dbReference type="InParanoid" id="A0A1E7EPP7"/>
<sequence>MKATITSSIVASSLLVVITIIITLYHVSAFVGVPSSSRAAGAGAGLLTIKNDRRWCRLEKLAATGGKKRISGEEIRIRNLQQLDKLRIRDRQSKKISGDELKIIFEDKWLICVDKPSGVLCVPSEEDIPTLAQTVFETVNHRQSSLDRMVVHRLGMDTSGLVIFAKTMKILRELNTLFRTRKIVRKYEVLVCGHISDDTGTINLPIMRDYHQRALLNFDGKIVGKKLLEAPKASQTKYEVIGRETFLDTDLPVTRLLLTSITGRTHQLNVHMAAFGHPIVGDRVYGLDGDALPNGGLDYSESLSDNTSSASIELQRAIGTAATTAGCNMCAHAKFLSFNHPMRSPDDEPLLFESKAPF</sequence>
<dbReference type="Gene3D" id="3.30.2350.10">
    <property type="entry name" value="Pseudouridine synthase"/>
    <property type="match status" value="1"/>
</dbReference>
<keyword evidence="4" id="KW-1185">Reference proteome</keyword>
<proteinExistence type="inferred from homology"/>
<evidence type="ECO:0000259" key="2">
    <source>
        <dbReference type="Pfam" id="PF00849"/>
    </source>
</evidence>
<accession>A0A1E7EPP7</accession>
<dbReference type="GO" id="GO:0000455">
    <property type="term" value="P:enzyme-directed rRNA pseudouridine synthesis"/>
    <property type="evidence" value="ECO:0007669"/>
    <property type="project" value="TreeGrafter"/>
</dbReference>
<evidence type="ECO:0000313" key="3">
    <source>
        <dbReference type="EMBL" id="OEU07845.1"/>
    </source>
</evidence>
<dbReference type="PROSITE" id="PS01129">
    <property type="entry name" value="PSI_RLU"/>
    <property type="match status" value="1"/>
</dbReference>
<dbReference type="SUPFAM" id="SSF55120">
    <property type="entry name" value="Pseudouridine synthase"/>
    <property type="match status" value="1"/>
</dbReference>
<dbReference type="OrthoDB" id="418349at2759"/>
<dbReference type="InterPro" id="IPR006224">
    <property type="entry name" value="PsdUridine_synth_RluA-like_CS"/>
</dbReference>
<reference evidence="3 4" key="1">
    <citation type="submission" date="2016-09" db="EMBL/GenBank/DDBJ databases">
        <title>Extensive genetic diversity and differential bi-allelic expression allows diatom success in the polar Southern Ocean.</title>
        <authorList>
            <consortium name="DOE Joint Genome Institute"/>
            <person name="Mock T."/>
            <person name="Otillar R.P."/>
            <person name="Strauss J."/>
            <person name="Dupont C."/>
            <person name="Frickenhaus S."/>
            <person name="Maumus F."/>
            <person name="Mcmullan M."/>
            <person name="Sanges R."/>
            <person name="Schmutz J."/>
            <person name="Toseland A."/>
            <person name="Valas R."/>
            <person name="Veluchamy A."/>
            <person name="Ward B.J."/>
            <person name="Allen A."/>
            <person name="Barry K."/>
            <person name="Falciatore A."/>
            <person name="Ferrante M."/>
            <person name="Fortunato A.E."/>
            <person name="Gloeckner G."/>
            <person name="Gruber A."/>
            <person name="Hipkin R."/>
            <person name="Janech M."/>
            <person name="Kroth P."/>
            <person name="Leese F."/>
            <person name="Lindquist E."/>
            <person name="Lyon B.R."/>
            <person name="Martin J."/>
            <person name="Mayer C."/>
            <person name="Parker M."/>
            <person name="Quesneville H."/>
            <person name="Raymond J."/>
            <person name="Uhlig C."/>
            <person name="Valentin K.U."/>
            <person name="Worden A.Z."/>
            <person name="Armbrust E.V."/>
            <person name="Bowler C."/>
            <person name="Green B."/>
            <person name="Moulton V."/>
            <person name="Van Oosterhout C."/>
            <person name="Grigoriev I."/>
        </authorList>
    </citation>
    <scope>NUCLEOTIDE SEQUENCE [LARGE SCALE GENOMIC DNA]</scope>
    <source>
        <strain evidence="3 4">CCMP1102</strain>
    </source>
</reference>
<dbReference type="KEGG" id="fcy:FRACYDRAFT_197171"/>
<dbReference type="EMBL" id="KV784383">
    <property type="protein sequence ID" value="OEU07845.1"/>
    <property type="molecule type" value="Genomic_DNA"/>
</dbReference>
<gene>
    <name evidence="3" type="ORF">FRACYDRAFT_197171</name>
</gene>
<protein>
    <submittedName>
        <fullName evidence="3">Pseudouridine synthase</fullName>
    </submittedName>
</protein>
<dbReference type="InterPro" id="IPR050188">
    <property type="entry name" value="RluA_PseudoU_synthase"/>
</dbReference>
<name>A0A1E7EPP7_9STRA</name>
<dbReference type="Proteomes" id="UP000095751">
    <property type="component" value="Unassembled WGS sequence"/>
</dbReference>
<feature type="domain" description="Pseudouridine synthase RsuA/RluA-like" evidence="2">
    <location>
        <begin position="110"/>
        <end position="274"/>
    </location>
</feature>
<dbReference type="InterPro" id="IPR006145">
    <property type="entry name" value="PsdUridine_synth_RsuA/RluA"/>
</dbReference>
<dbReference type="PANTHER" id="PTHR21600:SF87">
    <property type="entry name" value="RNA PSEUDOURIDYLATE SYNTHASE DOMAIN-CONTAINING PROTEIN 1"/>
    <property type="match status" value="1"/>
</dbReference>
<dbReference type="Pfam" id="PF00849">
    <property type="entry name" value="PseudoU_synth_2"/>
    <property type="match status" value="1"/>
</dbReference>
<dbReference type="InterPro" id="IPR020103">
    <property type="entry name" value="PsdUridine_synth_cat_dom_sf"/>
</dbReference>
<evidence type="ECO:0000256" key="1">
    <source>
        <dbReference type="ARBA" id="ARBA00010876"/>
    </source>
</evidence>
<dbReference type="PANTHER" id="PTHR21600">
    <property type="entry name" value="MITOCHONDRIAL RNA PSEUDOURIDINE SYNTHASE"/>
    <property type="match status" value="1"/>
</dbReference>
<dbReference type="CDD" id="cd02869">
    <property type="entry name" value="PseudoU_synth_RluA_like"/>
    <property type="match status" value="1"/>
</dbReference>
<dbReference type="GO" id="GO:0003723">
    <property type="term" value="F:RNA binding"/>
    <property type="evidence" value="ECO:0007669"/>
    <property type="project" value="InterPro"/>
</dbReference>
<evidence type="ECO:0000313" key="4">
    <source>
        <dbReference type="Proteomes" id="UP000095751"/>
    </source>
</evidence>